<name>A0AA38PAP2_9AGAR</name>
<organism evidence="3 4">
    <name type="scientific">Lentinula raphanica</name>
    <dbReference type="NCBI Taxonomy" id="153919"/>
    <lineage>
        <taxon>Eukaryota</taxon>
        <taxon>Fungi</taxon>
        <taxon>Dikarya</taxon>
        <taxon>Basidiomycota</taxon>
        <taxon>Agaricomycotina</taxon>
        <taxon>Agaricomycetes</taxon>
        <taxon>Agaricomycetidae</taxon>
        <taxon>Agaricales</taxon>
        <taxon>Marasmiineae</taxon>
        <taxon>Omphalotaceae</taxon>
        <taxon>Lentinula</taxon>
    </lineage>
</organism>
<protein>
    <submittedName>
        <fullName evidence="3">Uncharacterized protein</fullName>
    </submittedName>
</protein>
<evidence type="ECO:0000256" key="2">
    <source>
        <dbReference type="SAM" id="SignalP"/>
    </source>
</evidence>
<evidence type="ECO:0000313" key="4">
    <source>
        <dbReference type="Proteomes" id="UP001163846"/>
    </source>
</evidence>
<dbReference type="AlphaFoldDB" id="A0AA38PAP2"/>
<gene>
    <name evidence="3" type="ORF">F5878DRAFT_617028</name>
</gene>
<keyword evidence="2" id="KW-0732">Signal</keyword>
<reference evidence="3" key="1">
    <citation type="submission" date="2022-08" db="EMBL/GenBank/DDBJ databases">
        <authorList>
            <consortium name="DOE Joint Genome Institute"/>
            <person name="Min B."/>
            <person name="Riley R."/>
            <person name="Sierra-Patev S."/>
            <person name="Naranjo-Ortiz M."/>
            <person name="Looney B."/>
            <person name="Konkel Z."/>
            <person name="Slot J.C."/>
            <person name="Sakamoto Y."/>
            <person name="Steenwyk J.L."/>
            <person name="Rokas A."/>
            <person name="Carro J."/>
            <person name="Camarero S."/>
            <person name="Ferreira P."/>
            <person name="Molpeceres G."/>
            <person name="Ruiz-Duenas F.J."/>
            <person name="Serrano A."/>
            <person name="Henrissat B."/>
            <person name="Drula E."/>
            <person name="Hughes K.W."/>
            <person name="Mata J.L."/>
            <person name="Ishikawa N.K."/>
            <person name="Vargas-Isla R."/>
            <person name="Ushijima S."/>
            <person name="Smith C.A."/>
            <person name="Ahrendt S."/>
            <person name="Andreopoulos W."/>
            <person name="He G."/>
            <person name="Labutti K."/>
            <person name="Lipzen A."/>
            <person name="Ng V."/>
            <person name="Sandor L."/>
            <person name="Barry K."/>
            <person name="Martinez A.T."/>
            <person name="Xiao Y."/>
            <person name="Gibbons J.G."/>
            <person name="Terashima K."/>
            <person name="Hibbett D.S."/>
            <person name="Grigoriev I.V."/>
        </authorList>
    </citation>
    <scope>NUCLEOTIDE SEQUENCE</scope>
    <source>
        <strain evidence="3">TFB9207</strain>
    </source>
</reference>
<dbReference type="Proteomes" id="UP001163846">
    <property type="component" value="Unassembled WGS sequence"/>
</dbReference>
<proteinExistence type="predicted"/>
<feature type="signal peptide" evidence="2">
    <location>
        <begin position="1"/>
        <end position="23"/>
    </location>
</feature>
<dbReference type="EMBL" id="MU806139">
    <property type="protein sequence ID" value="KAJ3839246.1"/>
    <property type="molecule type" value="Genomic_DNA"/>
</dbReference>
<feature type="non-terminal residue" evidence="3">
    <location>
        <position position="100"/>
    </location>
</feature>
<feature type="compositionally biased region" description="Low complexity" evidence="1">
    <location>
        <begin position="51"/>
        <end position="70"/>
    </location>
</feature>
<evidence type="ECO:0000256" key="1">
    <source>
        <dbReference type="SAM" id="MobiDB-lite"/>
    </source>
</evidence>
<accession>A0AA38PAP2</accession>
<comment type="caution">
    <text evidence="3">The sequence shown here is derived from an EMBL/GenBank/DDBJ whole genome shotgun (WGS) entry which is preliminary data.</text>
</comment>
<evidence type="ECO:0000313" key="3">
    <source>
        <dbReference type="EMBL" id="KAJ3839246.1"/>
    </source>
</evidence>
<keyword evidence="4" id="KW-1185">Reference proteome</keyword>
<sequence length="100" mass="11124">MFRDLRFIHLIIIGLILTGAVNSAPAPQVPNWLSRFKSRSRRPDLEAALGPQAIASGSSSSQLASQPASPPVSQKWVHILSQYRKEYPDWKTLDDAELQV</sequence>
<feature type="chain" id="PRO_5041423647" evidence="2">
    <location>
        <begin position="24"/>
        <end position="100"/>
    </location>
</feature>
<feature type="region of interest" description="Disordered" evidence="1">
    <location>
        <begin position="43"/>
        <end position="70"/>
    </location>
</feature>